<keyword evidence="6" id="KW-1185">Reference proteome</keyword>
<dbReference type="PROSITE" id="PS51257">
    <property type="entry name" value="PROKAR_LIPOPROTEIN"/>
    <property type="match status" value="1"/>
</dbReference>
<dbReference type="SUPFAM" id="SSF101148">
    <property type="entry name" value="Plant invertase/pectin methylesterase inhibitor"/>
    <property type="match status" value="1"/>
</dbReference>
<evidence type="ECO:0000256" key="2">
    <source>
        <dbReference type="ARBA" id="ARBA00038471"/>
    </source>
</evidence>
<keyword evidence="1 3" id="KW-0732">Signal</keyword>
<dbReference type="Proteomes" id="UP001054252">
    <property type="component" value="Unassembled WGS sequence"/>
</dbReference>
<accession>A0AAV5LVP3</accession>
<dbReference type="InterPro" id="IPR035513">
    <property type="entry name" value="Invertase/methylesterase_inhib"/>
</dbReference>
<evidence type="ECO:0000313" key="6">
    <source>
        <dbReference type="Proteomes" id="UP001054252"/>
    </source>
</evidence>
<sequence length="217" mass="22856">MGLKNSTGVLLLISLSCIFSSSHVDAKLVPASAPISSLAPSPTPGRGSSSRFIQPLEPRGIDKIDAAPMLKSICADTDHPGECISTLIPYTLEGKSLDPISVLEAAVQATNDCANQGFAVAKKLHAVASDPLYKSCLETCIDSYKAIIESNHKILDAIAAVDVFSLNTELSTAIDNVDTCDEAFVEAQIDSPMAHVDDLLGKMVSNNLAIGIDLVKF</sequence>
<protein>
    <recommendedName>
        <fullName evidence="4">Pectinesterase inhibitor domain-containing protein</fullName>
    </recommendedName>
</protein>
<dbReference type="PANTHER" id="PTHR31080:SF107">
    <property type="entry name" value="PECTINESTERASE INHIBITOR DOMAIN-CONTAINING PROTEIN"/>
    <property type="match status" value="1"/>
</dbReference>
<proteinExistence type="inferred from homology"/>
<evidence type="ECO:0000256" key="3">
    <source>
        <dbReference type="SAM" id="SignalP"/>
    </source>
</evidence>
<feature type="signal peptide" evidence="3">
    <location>
        <begin position="1"/>
        <end position="26"/>
    </location>
</feature>
<evidence type="ECO:0000259" key="4">
    <source>
        <dbReference type="SMART" id="SM00856"/>
    </source>
</evidence>
<dbReference type="NCBIfam" id="TIGR01614">
    <property type="entry name" value="PME_inhib"/>
    <property type="match status" value="1"/>
</dbReference>
<feature type="chain" id="PRO_5043820318" description="Pectinesterase inhibitor domain-containing protein" evidence="3">
    <location>
        <begin position="27"/>
        <end position="217"/>
    </location>
</feature>
<dbReference type="SMART" id="SM00856">
    <property type="entry name" value="PMEI"/>
    <property type="match status" value="1"/>
</dbReference>
<comment type="caution">
    <text evidence="5">The sequence shown here is derived from an EMBL/GenBank/DDBJ whole genome shotgun (WGS) entry which is preliminary data.</text>
</comment>
<dbReference type="Pfam" id="PF04043">
    <property type="entry name" value="PMEI"/>
    <property type="match status" value="1"/>
</dbReference>
<name>A0AAV5LVP3_9ROSI</name>
<dbReference type="AlphaFoldDB" id="A0AAV5LVP3"/>
<dbReference type="GO" id="GO:0004857">
    <property type="term" value="F:enzyme inhibitor activity"/>
    <property type="evidence" value="ECO:0007669"/>
    <property type="project" value="InterPro"/>
</dbReference>
<dbReference type="InterPro" id="IPR051955">
    <property type="entry name" value="PME_Inhibitor"/>
</dbReference>
<evidence type="ECO:0000313" key="5">
    <source>
        <dbReference type="EMBL" id="GKV40512.1"/>
    </source>
</evidence>
<dbReference type="PANTHER" id="PTHR31080">
    <property type="entry name" value="PECTINESTERASE INHIBITOR-LIKE"/>
    <property type="match status" value="1"/>
</dbReference>
<dbReference type="InterPro" id="IPR006501">
    <property type="entry name" value="Pectinesterase_inhib_dom"/>
</dbReference>
<gene>
    <name evidence="5" type="ORF">SLEP1_g48146</name>
</gene>
<dbReference type="Gene3D" id="1.20.140.40">
    <property type="entry name" value="Invertase/pectin methylesterase inhibitor family protein"/>
    <property type="match status" value="1"/>
</dbReference>
<evidence type="ECO:0000256" key="1">
    <source>
        <dbReference type="ARBA" id="ARBA00022729"/>
    </source>
</evidence>
<dbReference type="EMBL" id="BPVZ01000142">
    <property type="protein sequence ID" value="GKV40512.1"/>
    <property type="molecule type" value="Genomic_DNA"/>
</dbReference>
<organism evidence="5 6">
    <name type="scientific">Rubroshorea leprosula</name>
    <dbReference type="NCBI Taxonomy" id="152421"/>
    <lineage>
        <taxon>Eukaryota</taxon>
        <taxon>Viridiplantae</taxon>
        <taxon>Streptophyta</taxon>
        <taxon>Embryophyta</taxon>
        <taxon>Tracheophyta</taxon>
        <taxon>Spermatophyta</taxon>
        <taxon>Magnoliopsida</taxon>
        <taxon>eudicotyledons</taxon>
        <taxon>Gunneridae</taxon>
        <taxon>Pentapetalae</taxon>
        <taxon>rosids</taxon>
        <taxon>malvids</taxon>
        <taxon>Malvales</taxon>
        <taxon>Dipterocarpaceae</taxon>
        <taxon>Rubroshorea</taxon>
    </lineage>
</organism>
<feature type="domain" description="Pectinesterase inhibitor" evidence="4">
    <location>
        <begin position="65"/>
        <end position="210"/>
    </location>
</feature>
<dbReference type="CDD" id="cd15800">
    <property type="entry name" value="PMEI-like_2"/>
    <property type="match status" value="1"/>
</dbReference>
<comment type="similarity">
    <text evidence="2">Belongs to the PMEI family.</text>
</comment>
<reference evidence="5 6" key="1">
    <citation type="journal article" date="2021" name="Commun. Biol.">
        <title>The genome of Shorea leprosula (Dipterocarpaceae) highlights the ecological relevance of drought in aseasonal tropical rainforests.</title>
        <authorList>
            <person name="Ng K.K.S."/>
            <person name="Kobayashi M.J."/>
            <person name="Fawcett J.A."/>
            <person name="Hatakeyama M."/>
            <person name="Paape T."/>
            <person name="Ng C.H."/>
            <person name="Ang C.C."/>
            <person name="Tnah L.H."/>
            <person name="Lee C.T."/>
            <person name="Nishiyama T."/>
            <person name="Sese J."/>
            <person name="O'Brien M.J."/>
            <person name="Copetti D."/>
            <person name="Mohd Noor M.I."/>
            <person name="Ong R.C."/>
            <person name="Putra M."/>
            <person name="Sireger I.Z."/>
            <person name="Indrioko S."/>
            <person name="Kosugi Y."/>
            <person name="Izuno A."/>
            <person name="Isagi Y."/>
            <person name="Lee S.L."/>
            <person name="Shimizu K.K."/>
        </authorList>
    </citation>
    <scope>NUCLEOTIDE SEQUENCE [LARGE SCALE GENOMIC DNA]</scope>
    <source>
        <strain evidence="5">214</strain>
    </source>
</reference>